<feature type="transmembrane region" description="Helical" evidence="8">
    <location>
        <begin position="359"/>
        <end position="382"/>
    </location>
</feature>
<keyword evidence="4 8" id="KW-1133">Transmembrane helix</keyword>
<feature type="transmembrane region" description="Helical" evidence="8">
    <location>
        <begin position="90"/>
        <end position="109"/>
    </location>
</feature>
<feature type="compositionally biased region" description="Gly residues" evidence="7">
    <location>
        <begin position="484"/>
        <end position="497"/>
    </location>
</feature>
<keyword evidence="5 8" id="KW-0472">Membrane</keyword>
<feature type="transmembrane region" description="Helical" evidence="8">
    <location>
        <begin position="334"/>
        <end position="353"/>
    </location>
</feature>
<dbReference type="Pfam" id="PF07690">
    <property type="entry name" value="MFS_1"/>
    <property type="match status" value="1"/>
</dbReference>
<dbReference type="PANTHER" id="PTHR23505:SF79">
    <property type="entry name" value="PROTEIN SPINSTER"/>
    <property type="match status" value="1"/>
</dbReference>
<dbReference type="Gene3D" id="1.20.1250.20">
    <property type="entry name" value="MFS general substrate transporter like domains"/>
    <property type="match status" value="1"/>
</dbReference>
<organism evidence="10 11">
    <name type="scientific">Chrysophaeum taylorii</name>
    <dbReference type="NCBI Taxonomy" id="2483200"/>
    <lineage>
        <taxon>Eukaryota</taxon>
        <taxon>Sar</taxon>
        <taxon>Stramenopiles</taxon>
        <taxon>Ochrophyta</taxon>
        <taxon>Pelagophyceae</taxon>
        <taxon>Pelagomonadales</taxon>
        <taxon>Pelagomonadaceae</taxon>
        <taxon>Chrysophaeum</taxon>
    </lineage>
</organism>
<dbReference type="GO" id="GO:0016020">
    <property type="term" value="C:membrane"/>
    <property type="evidence" value="ECO:0007669"/>
    <property type="project" value="UniProtKB-SubCell"/>
</dbReference>
<evidence type="ECO:0000256" key="1">
    <source>
        <dbReference type="ARBA" id="ARBA00004141"/>
    </source>
</evidence>
<feature type="transmembrane region" description="Helical" evidence="8">
    <location>
        <begin position="297"/>
        <end position="322"/>
    </location>
</feature>
<comment type="similarity">
    <text evidence="6">Belongs to the major facilitator superfamily. Spinster (TC 2.A.1.49) family.</text>
</comment>
<reference evidence="10" key="1">
    <citation type="submission" date="2023-01" db="EMBL/GenBank/DDBJ databases">
        <title>Metagenome sequencing of chrysophaentin producing Chrysophaeum taylorii.</title>
        <authorList>
            <person name="Davison J."/>
            <person name="Bewley C."/>
        </authorList>
    </citation>
    <scope>NUCLEOTIDE SEQUENCE</scope>
    <source>
        <strain evidence="10">NIES-1699</strain>
    </source>
</reference>
<dbReference type="SUPFAM" id="SSF103473">
    <property type="entry name" value="MFS general substrate transporter"/>
    <property type="match status" value="1"/>
</dbReference>
<feature type="domain" description="Major facilitator superfamily (MFS) profile" evidence="9">
    <location>
        <begin position="11"/>
        <end position="450"/>
    </location>
</feature>
<feature type="region of interest" description="Disordered" evidence="7">
    <location>
        <begin position="461"/>
        <end position="510"/>
    </location>
</feature>
<dbReference type="InterPro" id="IPR036259">
    <property type="entry name" value="MFS_trans_sf"/>
</dbReference>
<dbReference type="GO" id="GO:0022857">
    <property type="term" value="F:transmembrane transporter activity"/>
    <property type="evidence" value="ECO:0007669"/>
    <property type="project" value="InterPro"/>
</dbReference>
<dbReference type="PANTHER" id="PTHR23505">
    <property type="entry name" value="SPINSTER"/>
    <property type="match status" value="1"/>
</dbReference>
<dbReference type="EMBL" id="JAQMWT010000376">
    <property type="protein sequence ID" value="KAJ8602568.1"/>
    <property type="molecule type" value="Genomic_DNA"/>
</dbReference>
<evidence type="ECO:0000256" key="7">
    <source>
        <dbReference type="SAM" id="MobiDB-lite"/>
    </source>
</evidence>
<name>A0AAD7XIA9_9STRA</name>
<dbReference type="PROSITE" id="PS50850">
    <property type="entry name" value="MFS"/>
    <property type="match status" value="1"/>
</dbReference>
<dbReference type="InterPro" id="IPR020846">
    <property type="entry name" value="MFS_dom"/>
</dbReference>
<accession>A0AAD7XIA9</accession>
<comment type="subcellular location">
    <subcellularLocation>
        <location evidence="1">Membrane</location>
        <topology evidence="1">Multi-pass membrane protein</topology>
    </subcellularLocation>
</comment>
<evidence type="ECO:0000256" key="2">
    <source>
        <dbReference type="ARBA" id="ARBA00022448"/>
    </source>
</evidence>
<evidence type="ECO:0000256" key="5">
    <source>
        <dbReference type="ARBA" id="ARBA00023136"/>
    </source>
</evidence>
<evidence type="ECO:0000256" key="4">
    <source>
        <dbReference type="ARBA" id="ARBA00022989"/>
    </source>
</evidence>
<dbReference type="Proteomes" id="UP001230188">
    <property type="component" value="Unassembled WGS sequence"/>
</dbReference>
<sequence>MTVRPSSKSVALAVLTLANSVNFWQRNLLYELYSANYIPRECAERCEGALFVPLCEECEGKCALCQECRAAHDAATYSLRDAACISDRQYGILAGFSFTTVFAASGAMAGTVADRFADVRWLHAGAVLTWSLATLLETISPSFEVLVASRVLVGIAQGFNAPCSYAVIAHHYAPAERATANGVYSAGTYVGSALSSLSLVAAMMLGWRGATALAVAAGFIGAALLRAVERPPRVVPPPCDCRGTNLVAAWHRVASNPRRLGAVYFASSVRATATVSLWTYLPLYYARAFPSFKVAFAILYAVGLFACGSFSSTAGGILADALARRGRRDARAHLPALGSLASALAIAAALYAPSFQASIAGLFAYILLAECWLGPCVALLASNGVPTHAVGTHVALLLAGNQLVACVGPYLISSLDDGTSAGLRHHVLLVVAAFSLAAALGFAFVGATSGGGDFHHDTIPDKHAPLLRSDAPTLSSHPPRHPAHGGGGCSTATGEGGATPSSPSFHAPIV</sequence>
<evidence type="ECO:0000259" key="9">
    <source>
        <dbReference type="PROSITE" id="PS50850"/>
    </source>
</evidence>
<keyword evidence="3 8" id="KW-0812">Transmembrane</keyword>
<evidence type="ECO:0000313" key="10">
    <source>
        <dbReference type="EMBL" id="KAJ8602568.1"/>
    </source>
</evidence>
<evidence type="ECO:0000256" key="8">
    <source>
        <dbReference type="SAM" id="Phobius"/>
    </source>
</evidence>
<feature type="transmembrane region" description="Helical" evidence="8">
    <location>
        <begin position="262"/>
        <end position="285"/>
    </location>
</feature>
<feature type="transmembrane region" description="Helical" evidence="8">
    <location>
        <begin position="425"/>
        <end position="445"/>
    </location>
</feature>
<keyword evidence="11" id="KW-1185">Reference proteome</keyword>
<evidence type="ECO:0000313" key="11">
    <source>
        <dbReference type="Proteomes" id="UP001230188"/>
    </source>
</evidence>
<keyword evidence="2" id="KW-0813">Transport</keyword>
<protein>
    <recommendedName>
        <fullName evidence="9">Major facilitator superfamily (MFS) profile domain-containing protein</fullName>
    </recommendedName>
</protein>
<dbReference type="InterPro" id="IPR044770">
    <property type="entry name" value="MFS_spinster-like"/>
</dbReference>
<gene>
    <name evidence="10" type="ORF">CTAYLR_008761</name>
</gene>
<feature type="transmembrane region" description="Helical" evidence="8">
    <location>
        <begin position="394"/>
        <end position="413"/>
    </location>
</feature>
<evidence type="ECO:0000256" key="3">
    <source>
        <dbReference type="ARBA" id="ARBA00022692"/>
    </source>
</evidence>
<dbReference type="AlphaFoldDB" id="A0AAD7XIA9"/>
<proteinExistence type="inferred from homology"/>
<evidence type="ECO:0000256" key="6">
    <source>
        <dbReference type="ARBA" id="ARBA00024338"/>
    </source>
</evidence>
<feature type="transmembrane region" description="Helical" evidence="8">
    <location>
        <begin position="205"/>
        <end position="225"/>
    </location>
</feature>
<comment type="caution">
    <text evidence="10">The sequence shown here is derived from an EMBL/GenBank/DDBJ whole genome shotgun (WGS) entry which is preliminary data.</text>
</comment>
<dbReference type="InterPro" id="IPR011701">
    <property type="entry name" value="MFS"/>
</dbReference>